<dbReference type="CDD" id="cd03814">
    <property type="entry name" value="GT4-like"/>
    <property type="match status" value="1"/>
</dbReference>
<dbReference type="GO" id="GO:0016757">
    <property type="term" value="F:glycosyltransferase activity"/>
    <property type="evidence" value="ECO:0007669"/>
    <property type="project" value="TreeGrafter"/>
</dbReference>
<keyword evidence="4" id="KW-1185">Reference proteome</keyword>
<sequence>MRILFCTDTYPPQVNGVSVVTALSVQGLRERGWEVEVIAPRYPEGDADIFGPGVSHAQVTSIPSVPLPGYRDIRLAAPARGSVRDVVDRFTPDIVHSATEFVIGRMGQRAARDRGLVVTTSYHTDFAKYTSSYGVPFLRGPVQRWIRRFHAHAARIFTPSEPSRQDLLALGLTDVEVWGRGVDDVLFHPSKRALALRQRHSLGNAFTFLHVGRLAPEKGVDVLLEAFRQVEAALGAEHVKFVVAGAGPSLEALRAQAPKNVTFLGNLDRTRELPALYASADAFLFASTTETLGLVVLEAMASGLPVIATPAGGVADNLRDGARHWAERRTWAMELDRLDASYRELLRPAAR</sequence>
<evidence type="ECO:0000313" key="3">
    <source>
        <dbReference type="EMBL" id="WKW15643.1"/>
    </source>
</evidence>
<reference evidence="2" key="1">
    <citation type="submission" date="2023-07" db="EMBL/GenBank/DDBJ databases">
        <authorList>
            <person name="Haufschild T."/>
            <person name="Kallscheuer N."/>
            <person name="Hammer J."/>
            <person name="Kohn T."/>
            <person name="Kabuu M."/>
            <person name="Jogler M."/>
            <person name="Wohfarth N."/>
            <person name="Heuer A."/>
            <person name="Rohde M."/>
            <person name="van Teeseling M.C.F."/>
            <person name="Jogler C."/>
        </authorList>
    </citation>
    <scope>NUCLEOTIDE SEQUENCE</scope>
    <source>
        <strain evidence="2">Strain 138</strain>
        <strain evidence="3">Strain 318</strain>
    </source>
</reference>
<proteinExistence type="predicted"/>
<protein>
    <submittedName>
        <fullName evidence="2">Glycosyltransferase family 1 protein</fullName>
    </submittedName>
</protein>
<dbReference type="Gene3D" id="3.40.50.2000">
    <property type="entry name" value="Glycogen Phosphorylase B"/>
    <property type="match status" value="2"/>
</dbReference>
<dbReference type="PANTHER" id="PTHR45947">
    <property type="entry name" value="SULFOQUINOVOSYL TRANSFERASE SQD2"/>
    <property type="match status" value="1"/>
</dbReference>
<organism evidence="2">
    <name type="scientific">Pseudogemmatithrix spongiicola</name>
    <dbReference type="NCBI Taxonomy" id="3062599"/>
    <lineage>
        <taxon>Bacteria</taxon>
        <taxon>Pseudomonadati</taxon>
        <taxon>Gemmatimonadota</taxon>
        <taxon>Gemmatimonadia</taxon>
        <taxon>Gemmatimonadales</taxon>
        <taxon>Gemmatimonadaceae</taxon>
        <taxon>Pseudogemmatithrix</taxon>
    </lineage>
</organism>
<dbReference type="Pfam" id="PF13439">
    <property type="entry name" value="Glyco_transf_4"/>
    <property type="match status" value="1"/>
</dbReference>
<evidence type="ECO:0000313" key="2">
    <source>
        <dbReference type="EMBL" id="WKW12736.1"/>
    </source>
</evidence>
<dbReference type="RefSeq" id="WP_367885613.1">
    <property type="nucleotide sequence ID" value="NZ_CP130612.1"/>
</dbReference>
<dbReference type="KEGG" id="pspc:Strain318_002043"/>
<evidence type="ECO:0000259" key="1">
    <source>
        <dbReference type="Pfam" id="PF13439"/>
    </source>
</evidence>
<accession>A0AA49Q7E5</accession>
<dbReference type="EMBL" id="CP130612">
    <property type="protein sequence ID" value="WKW12736.1"/>
    <property type="molecule type" value="Genomic_DNA"/>
</dbReference>
<dbReference type="Pfam" id="PF13692">
    <property type="entry name" value="Glyco_trans_1_4"/>
    <property type="match status" value="1"/>
</dbReference>
<accession>A0AA49JVF3</accession>
<dbReference type="AlphaFoldDB" id="A0AA49JVF3"/>
<feature type="domain" description="Glycosyltransferase subfamily 4-like N-terminal" evidence="1">
    <location>
        <begin position="14"/>
        <end position="184"/>
    </location>
</feature>
<dbReference type="SUPFAM" id="SSF53756">
    <property type="entry name" value="UDP-Glycosyltransferase/glycogen phosphorylase"/>
    <property type="match status" value="1"/>
</dbReference>
<dbReference type="InterPro" id="IPR028098">
    <property type="entry name" value="Glyco_trans_4-like_N"/>
</dbReference>
<gene>
    <name evidence="2" type="ORF">Strain138_002044</name>
    <name evidence="3" type="ORF">Strain318_002043</name>
</gene>
<dbReference type="PANTHER" id="PTHR45947:SF3">
    <property type="entry name" value="SULFOQUINOVOSYL TRANSFERASE SQD2"/>
    <property type="match status" value="1"/>
</dbReference>
<dbReference type="Proteomes" id="UP001229955">
    <property type="component" value="Chromosome"/>
</dbReference>
<dbReference type="EMBL" id="CP130613">
    <property type="protein sequence ID" value="WKW15643.1"/>
    <property type="molecule type" value="Genomic_DNA"/>
</dbReference>
<evidence type="ECO:0000313" key="4">
    <source>
        <dbReference type="Proteomes" id="UP001229955"/>
    </source>
</evidence>
<dbReference type="InterPro" id="IPR050194">
    <property type="entry name" value="Glycosyltransferase_grp1"/>
</dbReference>
<name>A0AA49JVF3_9BACT</name>